<dbReference type="Pfam" id="PF00583">
    <property type="entry name" value="Acetyltransf_1"/>
    <property type="match status" value="1"/>
</dbReference>
<feature type="domain" description="N-acetyltransferase" evidence="3">
    <location>
        <begin position="1"/>
        <end position="156"/>
    </location>
</feature>
<dbReference type="PROSITE" id="PS51186">
    <property type="entry name" value="GNAT"/>
    <property type="match status" value="1"/>
</dbReference>
<evidence type="ECO:0000256" key="1">
    <source>
        <dbReference type="ARBA" id="ARBA00022679"/>
    </source>
</evidence>
<keyword evidence="1 4" id="KW-0808">Transferase</keyword>
<dbReference type="AlphaFoldDB" id="A0A6M1PJP5"/>
<sequence length="156" mass="17878">MKVKRYAAVRAGLEDLEQIIPLFDEYRIFYRQESDRESARAFLEERLKAQESVIFLAVEAGESSAGRAVGFTQLYPSFSSVTMQRLWILNDLYVSAEAREGGAGALLMETARAYAVETGTKGLTLTTWTDNFTAQRLYEKQGYIRDDEFYSYNLFF</sequence>
<evidence type="ECO:0000313" key="5">
    <source>
        <dbReference type="Proteomes" id="UP000480151"/>
    </source>
</evidence>
<comment type="caution">
    <text evidence="4">The sequence shown here is derived from an EMBL/GenBank/DDBJ whole genome shotgun (WGS) entry which is preliminary data.</text>
</comment>
<dbReference type="SUPFAM" id="SSF55729">
    <property type="entry name" value="Acyl-CoA N-acyltransferases (Nat)"/>
    <property type="match status" value="1"/>
</dbReference>
<dbReference type="EMBL" id="JAAKGU010000003">
    <property type="protein sequence ID" value="NGM82582.1"/>
    <property type="molecule type" value="Genomic_DNA"/>
</dbReference>
<protein>
    <submittedName>
        <fullName evidence="4">GNAT family N-acetyltransferase</fullName>
    </submittedName>
</protein>
<reference evidence="4 5" key="1">
    <citation type="submission" date="2020-02" db="EMBL/GenBank/DDBJ databases">
        <authorList>
            <person name="Gao J."/>
            <person name="Sun J."/>
        </authorList>
    </citation>
    <scope>NUCLEOTIDE SEQUENCE [LARGE SCALE GENOMIC DNA]</scope>
    <source>
        <strain evidence="4 5">7124</strain>
    </source>
</reference>
<dbReference type="InterPro" id="IPR016181">
    <property type="entry name" value="Acyl_CoA_acyltransferase"/>
</dbReference>
<dbReference type="GO" id="GO:0016747">
    <property type="term" value="F:acyltransferase activity, transferring groups other than amino-acyl groups"/>
    <property type="evidence" value="ECO:0007669"/>
    <property type="project" value="InterPro"/>
</dbReference>
<dbReference type="Gene3D" id="3.40.630.30">
    <property type="match status" value="1"/>
</dbReference>
<dbReference type="InterPro" id="IPR050832">
    <property type="entry name" value="Bact_Acetyltransf"/>
</dbReference>
<accession>A0A6M1PJP5</accession>
<gene>
    <name evidence="4" type="ORF">G5B47_09145</name>
</gene>
<proteinExistence type="predicted"/>
<dbReference type="Proteomes" id="UP000480151">
    <property type="component" value="Unassembled WGS sequence"/>
</dbReference>
<evidence type="ECO:0000313" key="4">
    <source>
        <dbReference type="EMBL" id="NGM82582.1"/>
    </source>
</evidence>
<keyword evidence="2" id="KW-0012">Acyltransferase</keyword>
<dbReference type="PANTHER" id="PTHR43877:SF2">
    <property type="entry name" value="AMINOALKYLPHOSPHONATE N-ACETYLTRANSFERASE-RELATED"/>
    <property type="match status" value="1"/>
</dbReference>
<evidence type="ECO:0000259" key="3">
    <source>
        <dbReference type="PROSITE" id="PS51186"/>
    </source>
</evidence>
<name>A0A6M1PJP5_9BACL</name>
<organism evidence="4 5">
    <name type="scientific">Paenibacillus apii</name>
    <dbReference type="NCBI Taxonomy" id="1850370"/>
    <lineage>
        <taxon>Bacteria</taxon>
        <taxon>Bacillati</taxon>
        <taxon>Bacillota</taxon>
        <taxon>Bacilli</taxon>
        <taxon>Bacillales</taxon>
        <taxon>Paenibacillaceae</taxon>
        <taxon>Paenibacillus</taxon>
    </lineage>
</organism>
<keyword evidence="5" id="KW-1185">Reference proteome</keyword>
<dbReference type="InterPro" id="IPR000182">
    <property type="entry name" value="GNAT_dom"/>
</dbReference>
<dbReference type="PANTHER" id="PTHR43877">
    <property type="entry name" value="AMINOALKYLPHOSPHONATE N-ACETYLTRANSFERASE-RELATED-RELATED"/>
    <property type="match status" value="1"/>
</dbReference>
<evidence type="ECO:0000256" key="2">
    <source>
        <dbReference type="ARBA" id="ARBA00023315"/>
    </source>
</evidence>